<keyword evidence="5" id="KW-1185">Reference proteome</keyword>
<protein>
    <submittedName>
        <fullName evidence="4">Efflux RND transporter periplasmic adaptor subunit</fullName>
    </submittedName>
</protein>
<dbReference type="EMBL" id="JAKIKS010000031">
    <property type="protein sequence ID" value="MCL1124795.1"/>
    <property type="molecule type" value="Genomic_DNA"/>
</dbReference>
<proteinExistence type="inferred from homology"/>
<reference evidence="4 5" key="1">
    <citation type="submission" date="2022-01" db="EMBL/GenBank/DDBJ databases">
        <title>Whole genome-based taxonomy of the Shewanellaceae.</title>
        <authorList>
            <person name="Martin-Rodriguez A.J."/>
        </authorList>
    </citation>
    <scope>NUCLEOTIDE SEQUENCE [LARGE SCALE GENOMIC DNA]</scope>
    <source>
        <strain evidence="4 5">DSM 17177</strain>
    </source>
</reference>
<dbReference type="Gene3D" id="1.10.287.470">
    <property type="entry name" value="Helix hairpin bin"/>
    <property type="match status" value="1"/>
</dbReference>
<dbReference type="SUPFAM" id="SSF111369">
    <property type="entry name" value="HlyD-like secretion proteins"/>
    <property type="match status" value="1"/>
</dbReference>
<organism evidence="4 5">
    <name type="scientific">Shewanella surugensis</name>
    <dbReference type="NCBI Taxonomy" id="212020"/>
    <lineage>
        <taxon>Bacteria</taxon>
        <taxon>Pseudomonadati</taxon>
        <taxon>Pseudomonadota</taxon>
        <taxon>Gammaproteobacteria</taxon>
        <taxon>Alteromonadales</taxon>
        <taxon>Shewanellaceae</taxon>
        <taxon>Shewanella</taxon>
    </lineage>
</organism>
<feature type="chain" id="PRO_5045484009" evidence="2">
    <location>
        <begin position="26"/>
        <end position="361"/>
    </location>
</feature>
<dbReference type="Gene3D" id="2.40.30.170">
    <property type="match status" value="1"/>
</dbReference>
<name>A0ABT0LBQ4_9GAMM</name>
<dbReference type="InterPro" id="IPR006143">
    <property type="entry name" value="RND_pump_MFP"/>
</dbReference>
<sequence length="361" mass="40550">MYCYIKMVSRSLLTLSLLTAFSLFADDKPLVHVTETKQWDGGIQKTLYCRGDVLFRPHISSHVQAQLDWILPVDTEVKKGDLIAKQNDFYLVQTLASLTSRLAAAKAQASFSAQEYQRIQSLDKQDMVSVSDLSRAELDAQVSKQGYQALQAEQRTLKHQIAHLDHYAPADGKVFELNAQPGEWVEMGDSLLVFLPMDNQEVVCRMSLDLYQQVEQLSLASFYLEEGISLQLNRLASEVNEADQTFNLHFNFKGGASAALFLGQRVTVKMQMHADDLSLIAYDALNLNDNEYYVWQVDEDNKVKQVPIKIVDTLGQHAVIQSPIKVGQWLVVRGGKSLKQSDAVIVANKNDTNVNNAKVRL</sequence>
<evidence type="ECO:0000256" key="2">
    <source>
        <dbReference type="SAM" id="SignalP"/>
    </source>
</evidence>
<gene>
    <name evidence="4" type="ORF">L2764_10005</name>
</gene>
<dbReference type="PANTHER" id="PTHR30469">
    <property type="entry name" value="MULTIDRUG RESISTANCE PROTEIN MDTA"/>
    <property type="match status" value="1"/>
</dbReference>
<dbReference type="Gene3D" id="2.40.420.20">
    <property type="match status" value="1"/>
</dbReference>
<evidence type="ECO:0000256" key="1">
    <source>
        <dbReference type="ARBA" id="ARBA00009477"/>
    </source>
</evidence>
<accession>A0ABT0LBQ4</accession>
<evidence type="ECO:0000259" key="3">
    <source>
        <dbReference type="Pfam" id="PF25967"/>
    </source>
</evidence>
<dbReference type="NCBIfam" id="TIGR01730">
    <property type="entry name" value="RND_mfp"/>
    <property type="match status" value="1"/>
</dbReference>
<dbReference type="PANTHER" id="PTHR30469:SF15">
    <property type="entry name" value="HLYD FAMILY OF SECRETION PROTEINS"/>
    <property type="match status" value="1"/>
</dbReference>
<dbReference type="Gene3D" id="2.40.50.100">
    <property type="match status" value="1"/>
</dbReference>
<keyword evidence="2" id="KW-0732">Signal</keyword>
<dbReference type="RefSeq" id="WP_248940071.1">
    <property type="nucleotide sequence ID" value="NZ_JAKIKS010000031.1"/>
</dbReference>
<dbReference type="InterPro" id="IPR058627">
    <property type="entry name" value="MdtA-like_C"/>
</dbReference>
<comment type="similarity">
    <text evidence="1">Belongs to the membrane fusion protein (MFP) (TC 8.A.1) family.</text>
</comment>
<evidence type="ECO:0000313" key="5">
    <source>
        <dbReference type="Proteomes" id="UP001203423"/>
    </source>
</evidence>
<evidence type="ECO:0000313" key="4">
    <source>
        <dbReference type="EMBL" id="MCL1124795.1"/>
    </source>
</evidence>
<feature type="signal peptide" evidence="2">
    <location>
        <begin position="1"/>
        <end position="25"/>
    </location>
</feature>
<feature type="domain" description="Multidrug resistance protein MdtA-like C-terminal permuted SH3" evidence="3">
    <location>
        <begin position="289"/>
        <end position="336"/>
    </location>
</feature>
<dbReference type="Proteomes" id="UP001203423">
    <property type="component" value="Unassembled WGS sequence"/>
</dbReference>
<dbReference type="Pfam" id="PF25967">
    <property type="entry name" value="RND-MFP_C"/>
    <property type="match status" value="1"/>
</dbReference>
<comment type="caution">
    <text evidence="4">The sequence shown here is derived from an EMBL/GenBank/DDBJ whole genome shotgun (WGS) entry which is preliminary data.</text>
</comment>